<comment type="caution">
    <text evidence="2">The sequence shown here is derived from an EMBL/GenBank/DDBJ whole genome shotgun (WGS) entry which is preliminary data.</text>
</comment>
<feature type="transmembrane region" description="Helical" evidence="1">
    <location>
        <begin position="62"/>
        <end position="81"/>
    </location>
</feature>
<feature type="non-terminal residue" evidence="2">
    <location>
        <position position="1"/>
    </location>
</feature>
<name>A0A818JIH8_9BILA</name>
<accession>A0A818JIH8</accession>
<evidence type="ECO:0000313" key="2">
    <source>
        <dbReference type="EMBL" id="CAF3543398.1"/>
    </source>
</evidence>
<keyword evidence="1" id="KW-0472">Membrane</keyword>
<organism evidence="2 3">
    <name type="scientific">Rotaria socialis</name>
    <dbReference type="NCBI Taxonomy" id="392032"/>
    <lineage>
        <taxon>Eukaryota</taxon>
        <taxon>Metazoa</taxon>
        <taxon>Spiralia</taxon>
        <taxon>Gnathifera</taxon>
        <taxon>Rotifera</taxon>
        <taxon>Eurotatoria</taxon>
        <taxon>Bdelloidea</taxon>
        <taxon>Philodinida</taxon>
        <taxon>Philodinidae</taxon>
        <taxon>Rotaria</taxon>
    </lineage>
</organism>
<keyword evidence="1" id="KW-0812">Transmembrane</keyword>
<reference evidence="2" key="1">
    <citation type="submission" date="2021-02" db="EMBL/GenBank/DDBJ databases">
        <authorList>
            <person name="Nowell W R."/>
        </authorList>
    </citation>
    <scope>NUCLEOTIDE SEQUENCE</scope>
</reference>
<evidence type="ECO:0000313" key="3">
    <source>
        <dbReference type="Proteomes" id="UP000663833"/>
    </source>
</evidence>
<evidence type="ECO:0000256" key="1">
    <source>
        <dbReference type="SAM" id="Phobius"/>
    </source>
</evidence>
<keyword evidence="1" id="KW-1133">Transmembrane helix</keyword>
<feature type="transmembrane region" description="Helical" evidence="1">
    <location>
        <begin position="101"/>
        <end position="118"/>
    </location>
</feature>
<dbReference type="EMBL" id="CAJNYD010003796">
    <property type="protein sequence ID" value="CAF3543398.1"/>
    <property type="molecule type" value="Genomic_DNA"/>
</dbReference>
<protein>
    <submittedName>
        <fullName evidence="2">Uncharacterized protein</fullName>
    </submittedName>
</protein>
<gene>
    <name evidence="2" type="ORF">LUA448_LOCUS27580</name>
</gene>
<dbReference type="Proteomes" id="UP000663833">
    <property type="component" value="Unassembled WGS sequence"/>
</dbReference>
<dbReference type="AlphaFoldDB" id="A0A818JIH8"/>
<proteinExistence type="predicted"/>
<sequence>MDNYNTTLEFCVNNISNGKSLFISNITLHICGFICIIIGLPGHIFHFIALLIKTNRNDPNTLYLIATMICDLIFVIDFLWLYGAQMSLIKYDPREIFSCGIYYSIFIGSTTLLTLYVTL</sequence>
<feature type="transmembrane region" description="Helical" evidence="1">
    <location>
        <begin position="26"/>
        <end position="50"/>
    </location>
</feature>